<accession>A0A918SKE7</accession>
<reference evidence="1" key="1">
    <citation type="journal article" date="2014" name="Int. J. Syst. Evol. Microbiol.">
        <title>Complete genome sequence of Corynebacterium casei LMG S-19264T (=DSM 44701T), isolated from a smear-ripened cheese.</title>
        <authorList>
            <consortium name="US DOE Joint Genome Institute (JGI-PGF)"/>
            <person name="Walter F."/>
            <person name="Albersmeier A."/>
            <person name="Kalinowski J."/>
            <person name="Ruckert C."/>
        </authorList>
    </citation>
    <scope>NUCLEOTIDE SEQUENCE</scope>
    <source>
        <strain evidence="1">KCTC 12719</strain>
    </source>
</reference>
<dbReference type="EMBL" id="BMXB01000015">
    <property type="protein sequence ID" value="GHA46066.1"/>
    <property type="molecule type" value="Genomic_DNA"/>
</dbReference>
<name>A0A918SKE7_9FLAO</name>
<sequence>MFHNQRGRISEDTRLATWVSGKATYNFQNNSRLEIGAGILLRDGIGKKFITDELFASYSTSFFQVTAGRRQLPKLYNGLSASNQSLLWSLNARPLPGVLLKTTRPIFLQKNFGFEASWGEYFFEKERFTSNARLHHKSFHLVYSSSDRSFKIKAGLQHFAQWGGKSIELGQQPEAFEDYLRIVAGSSGNDGATGSDQNNALGNHLGGYELYFSKNFSNFYAELFYNHIFEDGSGRRLGNTPDGRYGLFISLKEPISIFQSFMYEFYSTHHQSHTTSGVYKNDNYFNNTGYRSGWTYYNRVIGAPFFTVDVKEKLHIINNKFTAHHIGIGGNLLFFNSSHPYRALLSYAQNDGRRDQRYHPKQDVFSVLYDINLLQLEQKKIDVSFQIGMEYNTYSSPIYGAGLNAVYKM</sequence>
<dbReference type="Gene3D" id="2.40.160.130">
    <property type="entry name" value="Capsule assembly protein Wzi"/>
    <property type="match status" value="1"/>
</dbReference>
<dbReference type="AlphaFoldDB" id="A0A918SKE7"/>
<keyword evidence="2" id="KW-1185">Reference proteome</keyword>
<dbReference type="Proteomes" id="UP000610456">
    <property type="component" value="Unassembled WGS sequence"/>
</dbReference>
<dbReference type="InterPro" id="IPR038636">
    <property type="entry name" value="Wzi_sf"/>
</dbReference>
<dbReference type="InterPro" id="IPR026950">
    <property type="entry name" value="Caps_assemb_Wzi"/>
</dbReference>
<reference evidence="1" key="2">
    <citation type="submission" date="2020-09" db="EMBL/GenBank/DDBJ databases">
        <authorList>
            <person name="Sun Q."/>
            <person name="Kim S."/>
        </authorList>
    </citation>
    <scope>NUCLEOTIDE SEQUENCE</scope>
    <source>
        <strain evidence="1">KCTC 12719</strain>
    </source>
</reference>
<protein>
    <recommendedName>
        <fullName evidence="3">Capsule assembly protein Wzi</fullName>
    </recommendedName>
</protein>
<gene>
    <name evidence="1" type="ORF">GCM10007103_28920</name>
</gene>
<evidence type="ECO:0008006" key="3">
    <source>
        <dbReference type="Google" id="ProtNLM"/>
    </source>
</evidence>
<evidence type="ECO:0000313" key="1">
    <source>
        <dbReference type="EMBL" id="GHA46066.1"/>
    </source>
</evidence>
<proteinExistence type="predicted"/>
<organism evidence="1 2">
    <name type="scientific">Salinimicrobium marinum</name>
    <dbReference type="NCBI Taxonomy" id="680283"/>
    <lineage>
        <taxon>Bacteria</taxon>
        <taxon>Pseudomonadati</taxon>
        <taxon>Bacteroidota</taxon>
        <taxon>Flavobacteriia</taxon>
        <taxon>Flavobacteriales</taxon>
        <taxon>Flavobacteriaceae</taxon>
        <taxon>Salinimicrobium</taxon>
    </lineage>
</organism>
<dbReference type="Pfam" id="PF14052">
    <property type="entry name" value="Caps_assemb_Wzi"/>
    <property type="match status" value="1"/>
</dbReference>
<evidence type="ECO:0000313" key="2">
    <source>
        <dbReference type="Proteomes" id="UP000610456"/>
    </source>
</evidence>
<comment type="caution">
    <text evidence="1">The sequence shown here is derived from an EMBL/GenBank/DDBJ whole genome shotgun (WGS) entry which is preliminary data.</text>
</comment>